<dbReference type="EMBL" id="CP021983">
    <property type="protein sequence ID" value="ASC71047.1"/>
    <property type="molecule type" value="Genomic_DNA"/>
</dbReference>
<keyword evidence="6" id="KW-0106">Calcium</keyword>
<keyword evidence="2" id="KW-0732">Signal</keyword>
<accession>A0A1Z3HLS2</accession>
<dbReference type="Gene3D" id="1.10.1400.10">
    <property type="match status" value="1"/>
</dbReference>
<dbReference type="Proteomes" id="UP000191901">
    <property type="component" value="Chromosome"/>
</dbReference>
<dbReference type="Gene3D" id="1.10.439.10">
    <property type="entry name" value="Penicillin Amidohydrolase, domain 1"/>
    <property type="match status" value="1"/>
</dbReference>
<dbReference type="AlphaFoldDB" id="A0A1Z3HLS2"/>
<keyword evidence="8" id="KW-1185">Reference proteome</keyword>
<dbReference type="PIRSF" id="PIRSF001227">
    <property type="entry name" value="Pen_acylase"/>
    <property type="match status" value="1"/>
</dbReference>
<keyword evidence="6" id="KW-0479">Metal-binding</keyword>
<feature type="binding site" evidence="6">
    <location>
        <position position="258"/>
    </location>
    <ligand>
        <name>Ca(2+)</name>
        <dbReference type="ChEBI" id="CHEBI:29108"/>
    </ligand>
</feature>
<evidence type="ECO:0000313" key="7">
    <source>
        <dbReference type="EMBL" id="ASC71047.1"/>
    </source>
</evidence>
<evidence type="ECO:0000256" key="2">
    <source>
        <dbReference type="ARBA" id="ARBA00022729"/>
    </source>
</evidence>
<protein>
    <submittedName>
        <fullName evidence="7">Glutaryl-7-aminocephalosporanic-acid acylase</fullName>
        <ecNumber evidence="7">3.5.1.93</ecNumber>
    </submittedName>
</protein>
<keyword evidence="3 7" id="KW-0378">Hydrolase</keyword>
<dbReference type="PANTHER" id="PTHR34218">
    <property type="entry name" value="PEPTIDASE S45 PENICILLIN AMIDASE"/>
    <property type="match status" value="1"/>
</dbReference>
<evidence type="ECO:0000256" key="6">
    <source>
        <dbReference type="PIRSR" id="PIRSR001227-2"/>
    </source>
</evidence>
<gene>
    <name evidence="7" type="ORF">XM38_019960</name>
</gene>
<reference evidence="7 8" key="1">
    <citation type="journal article" date="2016" name="Biochim. Biophys. Acta">
        <title>Characterization of red-shifted phycobilisomes isolated from the chlorophyll f-containing cyanobacterium Halomicronema hongdechloris.</title>
        <authorList>
            <person name="Li Y."/>
            <person name="Lin Y."/>
            <person name="Garvey C.J."/>
            <person name="Birch D."/>
            <person name="Corkery R.W."/>
            <person name="Loughlin P.C."/>
            <person name="Scheer H."/>
            <person name="Willows R.D."/>
            <person name="Chen M."/>
        </authorList>
    </citation>
    <scope>NUCLEOTIDE SEQUENCE [LARGE SCALE GENOMIC DNA]</scope>
    <source>
        <strain evidence="7 8">C2206</strain>
    </source>
</reference>
<dbReference type="Gene3D" id="2.30.120.10">
    <property type="match status" value="1"/>
</dbReference>
<evidence type="ECO:0000256" key="1">
    <source>
        <dbReference type="ARBA" id="ARBA00006586"/>
    </source>
</evidence>
<evidence type="ECO:0000313" key="8">
    <source>
        <dbReference type="Proteomes" id="UP000191901"/>
    </source>
</evidence>
<dbReference type="InterPro" id="IPR023343">
    <property type="entry name" value="Penicillin_amidase_dom1"/>
</dbReference>
<comment type="similarity">
    <text evidence="1">Belongs to the peptidase S45 family.</text>
</comment>
<evidence type="ECO:0000256" key="4">
    <source>
        <dbReference type="ARBA" id="ARBA00023145"/>
    </source>
</evidence>
<dbReference type="InterPro" id="IPR029055">
    <property type="entry name" value="Ntn_hydrolases_N"/>
</dbReference>
<dbReference type="InterPro" id="IPR043147">
    <property type="entry name" value="Penicillin_amidase_A-knob"/>
</dbReference>
<dbReference type="InterPro" id="IPR014395">
    <property type="entry name" value="Pen/GL7ACA/AHL_acylase"/>
</dbReference>
<keyword evidence="4" id="KW-0865">Zymogen</keyword>
<evidence type="ECO:0000256" key="3">
    <source>
        <dbReference type="ARBA" id="ARBA00022801"/>
    </source>
</evidence>
<dbReference type="EC" id="3.5.1.93" evidence="7"/>
<sequence>MRRLIWVLLGGALALLIGVSWPLAGTTATEILWDTYGVPHIYADDTEELFRAFGWAQAQSHGDLILRLYGQARGRAAEYWGEDYLDSDRWVHTMGIPSRAQAWYEAQTPQFQTYLDAFAAGVNAYAQTHEAAIADEVEAVLPISGVDLLAHGQRVLNFTFVVNPQQVAALATDDSAAAMALPTPGSNGWAIAPQRSASGEAMLLANPHLPWSEAFRWYEAHLIAPDLNVYGASLVGIPVLNIAFNDQLGWTHTVNLHDGWDAYQLRLTEDGYWFDGQMRPFEVSTQALQVKQADGTLQPKTLTIRRSLHGPVVQEQGDTAIALRVVGLEHPGALEQWWQMGRAHTLAEFEAALQRLQIPMFTVLYADRQGHILHLFNGHVPVRSGGDVEDWSGLLPGDTSDTLWSEIHAYSELPRLLDPPTGWLQNANDPPWTTTLPPAIDPDDYPTYIAPLPSMDSRAQRSARMLAEDQQISFEEMVKYKHSPRMELADRLLDDLIPAARQQGRCTSTSGCRCPGCLGSGAAADSRAAVLFATWARQVDLERLFATPWDENAPLSTPAGLADPAGAVAALEAAAAQVQTAYGALDIAWGDVFRLRSGPVDLPASGGPGHLGIFRNLWFAPEEDGTFTAVGGDSYVAAVEFSDPVRAMAVMTYGNATQASAPRQQEQLDLAAQQQLRPVWLSRAAIEANLVVRESF</sequence>
<comment type="cofactor">
    <cofactor evidence="6">
        <name>Ca(2+)</name>
        <dbReference type="ChEBI" id="CHEBI:29108"/>
    </cofactor>
    <text evidence="6">Binds 1 Ca(2+) ion per dimer.</text>
</comment>
<dbReference type="GO" id="GO:0033968">
    <property type="term" value="F:glutaryl-7-aminocephalosporanic-acid acylase activity"/>
    <property type="evidence" value="ECO:0007669"/>
    <property type="project" value="UniProtKB-EC"/>
</dbReference>
<dbReference type="GO" id="GO:0017000">
    <property type="term" value="P:antibiotic biosynthetic process"/>
    <property type="evidence" value="ECO:0007669"/>
    <property type="project" value="InterPro"/>
</dbReference>
<feature type="active site" description="Nucleophile" evidence="5">
    <location>
        <position position="186"/>
    </location>
</feature>
<organism evidence="7 8">
    <name type="scientific">Halomicronema hongdechloris C2206</name>
    <dbReference type="NCBI Taxonomy" id="1641165"/>
    <lineage>
        <taxon>Bacteria</taxon>
        <taxon>Bacillati</taxon>
        <taxon>Cyanobacteriota</taxon>
        <taxon>Cyanophyceae</taxon>
        <taxon>Nodosilineales</taxon>
        <taxon>Nodosilineaceae</taxon>
        <taxon>Halomicronema</taxon>
    </lineage>
</organism>
<dbReference type="KEGG" id="hhg:XM38_019960"/>
<evidence type="ECO:0000256" key="5">
    <source>
        <dbReference type="PIRSR" id="PIRSR001227-1"/>
    </source>
</evidence>
<proteinExistence type="inferred from homology"/>
<dbReference type="InterPro" id="IPR002692">
    <property type="entry name" value="S45"/>
</dbReference>
<dbReference type="SUPFAM" id="SSF56235">
    <property type="entry name" value="N-terminal nucleophile aminohydrolases (Ntn hydrolases)"/>
    <property type="match status" value="1"/>
</dbReference>
<dbReference type="CDD" id="cd01936">
    <property type="entry name" value="Ntn_CA"/>
    <property type="match status" value="1"/>
</dbReference>
<dbReference type="InterPro" id="IPR043146">
    <property type="entry name" value="Penicillin_amidase_N_B-knob"/>
</dbReference>
<dbReference type="PANTHER" id="PTHR34218:SF3">
    <property type="entry name" value="ACYL-HOMOSERINE LACTONE ACYLASE PVDQ"/>
    <property type="match status" value="1"/>
</dbReference>
<dbReference type="Pfam" id="PF01804">
    <property type="entry name" value="Penicil_amidase"/>
    <property type="match status" value="1"/>
</dbReference>
<name>A0A1Z3HLS2_9CYAN</name>
<dbReference type="GO" id="GO:0046872">
    <property type="term" value="F:metal ion binding"/>
    <property type="evidence" value="ECO:0007669"/>
    <property type="project" value="UniProtKB-KW"/>
</dbReference>
<dbReference type="Gene3D" id="3.60.20.10">
    <property type="entry name" value="Glutamine Phosphoribosylpyrophosphate, subunit 1, domain 1"/>
    <property type="match status" value="1"/>
</dbReference>
<feature type="binding site" evidence="6">
    <location>
        <position position="261"/>
    </location>
    <ligand>
        <name>Ca(2+)</name>
        <dbReference type="ChEBI" id="CHEBI:29108"/>
    </ligand>
</feature>
<dbReference type="RefSeq" id="WP_225889268.1">
    <property type="nucleotide sequence ID" value="NZ_CP021983.2"/>
</dbReference>